<organism evidence="1 2">
    <name type="scientific">Linderina macrospora</name>
    <dbReference type="NCBI Taxonomy" id="4868"/>
    <lineage>
        <taxon>Eukaryota</taxon>
        <taxon>Fungi</taxon>
        <taxon>Fungi incertae sedis</taxon>
        <taxon>Zoopagomycota</taxon>
        <taxon>Kickxellomycotina</taxon>
        <taxon>Kickxellomycetes</taxon>
        <taxon>Kickxellales</taxon>
        <taxon>Kickxellaceae</taxon>
        <taxon>Linderina</taxon>
    </lineage>
</organism>
<evidence type="ECO:0000313" key="1">
    <source>
        <dbReference type="EMBL" id="KAJ1944663.1"/>
    </source>
</evidence>
<evidence type="ECO:0000313" key="2">
    <source>
        <dbReference type="Proteomes" id="UP001150603"/>
    </source>
</evidence>
<dbReference type="Proteomes" id="UP001150603">
    <property type="component" value="Unassembled WGS sequence"/>
</dbReference>
<protein>
    <submittedName>
        <fullName evidence="1">Uncharacterized protein</fullName>
    </submittedName>
</protein>
<reference evidence="1" key="1">
    <citation type="submission" date="2022-07" db="EMBL/GenBank/DDBJ databases">
        <title>Phylogenomic reconstructions and comparative analyses of Kickxellomycotina fungi.</title>
        <authorList>
            <person name="Reynolds N.K."/>
            <person name="Stajich J.E."/>
            <person name="Barry K."/>
            <person name="Grigoriev I.V."/>
            <person name="Crous P."/>
            <person name="Smith M.E."/>
        </authorList>
    </citation>
    <scope>NUCLEOTIDE SEQUENCE</scope>
    <source>
        <strain evidence="1">NRRL 5244</strain>
    </source>
</reference>
<name>A0ACC1JAS7_9FUNG</name>
<dbReference type="EMBL" id="JANBPW010001406">
    <property type="protein sequence ID" value="KAJ1944663.1"/>
    <property type="molecule type" value="Genomic_DNA"/>
</dbReference>
<accession>A0ACC1JAS7</accession>
<sequence length="141" mass="15310">MGGALALEDDVSVRSEDDHSLGGTPITPDTTAAMPDSTLRPPSRKSTSGRKKSHRGRKPGSGHRKSTSSSRSGSTGGRQSVALQEAARKYAMRQQQRERSNSVKKWFVDRFYFADPTQVPPQMGGDHHGTSESHELAAPQH</sequence>
<proteinExistence type="predicted"/>
<gene>
    <name evidence="1" type="ORF">FBU59_002539</name>
</gene>
<keyword evidence="2" id="KW-1185">Reference proteome</keyword>
<comment type="caution">
    <text evidence="1">The sequence shown here is derived from an EMBL/GenBank/DDBJ whole genome shotgun (WGS) entry which is preliminary data.</text>
</comment>